<protein>
    <submittedName>
        <fullName evidence="2">GM24948</fullName>
    </submittedName>
</protein>
<accession>B4HJG4</accession>
<organism evidence="3">
    <name type="scientific">Drosophila sechellia</name>
    <name type="common">Fruit fly</name>
    <dbReference type="NCBI Taxonomy" id="7238"/>
    <lineage>
        <taxon>Eukaryota</taxon>
        <taxon>Metazoa</taxon>
        <taxon>Ecdysozoa</taxon>
        <taxon>Arthropoda</taxon>
        <taxon>Hexapoda</taxon>
        <taxon>Insecta</taxon>
        <taxon>Pterygota</taxon>
        <taxon>Neoptera</taxon>
        <taxon>Endopterygota</taxon>
        <taxon>Diptera</taxon>
        <taxon>Brachycera</taxon>
        <taxon>Muscomorpha</taxon>
        <taxon>Ephydroidea</taxon>
        <taxon>Drosophilidae</taxon>
        <taxon>Drosophila</taxon>
        <taxon>Sophophora</taxon>
    </lineage>
</organism>
<evidence type="ECO:0000313" key="2">
    <source>
        <dbReference type="EMBL" id="EDW40688.1"/>
    </source>
</evidence>
<dbReference type="Proteomes" id="UP000001292">
    <property type="component" value="Unassembled WGS sequence"/>
</dbReference>
<evidence type="ECO:0000313" key="3">
    <source>
        <dbReference type="Proteomes" id="UP000001292"/>
    </source>
</evidence>
<dbReference type="AlphaFoldDB" id="B4HJG4"/>
<feature type="region of interest" description="Disordered" evidence="1">
    <location>
        <begin position="34"/>
        <end position="77"/>
    </location>
</feature>
<name>B4HJG4_DROSE</name>
<gene>
    <name evidence="2" type="primary">Dsec\GM24948</name>
    <name evidence="2" type="ORF">Dsec_GM24948</name>
</gene>
<dbReference type="EMBL" id="CH480815">
    <property type="protein sequence ID" value="EDW40688.1"/>
    <property type="molecule type" value="Genomic_DNA"/>
</dbReference>
<proteinExistence type="predicted"/>
<feature type="compositionally biased region" description="Basic and acidic residues" evidence="1">
    <location>
        <begin position="37"/>
        <end position="47"/>
    </location>
</feature>
<keyword evidence="3" id="KW-1185">Reference proteome</keyword>
<sequence>MEEQLETVDRDLDLPFAMICVSRLVIINLPSVWSSKRSKDSDEKDSKGMMGISSTTRTKDILSDSVEPAAPRDLQRPLQIHTKRGYIKWFNKLSRCHKTRHFSGRMHPRL</sequence>
<reference evidence="2 3" key="1">
    <citation type="journal article" date="2007" name="Nature">
        <title>Evolution of genes and genomes on the Drosophila phylogeny.</title>
        <authorList>
            <consortium name="Drosophila 12 Genomes Consortium"/>
            <person name="Clark A.G."/>
            <person name="Eisen M.B."/>
            <person name="Smith D.R."/>
            <person name="Bergman C.M."/>
            <person name="Oliver B."/>
            <person name="Markow T.A."/>
            <person name="Kaufman T.C."/>
            <person name="Kellis M."/>
            <person name="Gelbart W."/>
            <person name="Iyer V.N."/>
            <person name="Pollard D.A."/>
            <person name="Sackton T.B."/>
            <person name="Larracuente A.M."/>
            <person name="Singh N.D."/>
            <person name="Abad J.P."/>
            <person name="Abt D.N."/>
            <person name="Adryan B."/>
            <person name="Aguade M."/>
            <person name="Akashi H."/>
            <person name="Anderson W.W."/>
            <person name="Aquadro C.F."/>
            <person name="Ardell D.H."/>
            <person name="Arguello R."/>
            <person name="Artieri C.G."/>
            <person name="Barbash D.A."/>
            <person name="Barker D."/>
            <person name="Barsanti P."/>
            <person name="Batterham P."/>
            <person name="Batzoglou S."/>
            <person name="Begun D."/>
            <person name="Bhutkar A."/>
            <person name="Blanco E."/>
            <person name="Bosak S.A."/>
            <person name="Bradley R.K."/>
            <person name="Brand A.D."/>
            <person name="Brent M.R."/>
            <person name="Brooks A.N."/>
            <person name="Brown R.H."/>
            <person name="Butlin R.K."/>
            <person name="Caggese C."/>
            <person name="Calvi B.R."/>
            <person name="Bernardo de Carvalho A."/>
            <person name="Caspi A."/>
            <person name="Castrezana S."/>
            <person name="Celniker S.E."/>
            <person name="Chang J.L."/>
            <person name="Chapple C."/>
            <person name="Chatterji S."/>
            <person name="Chinwalla A."/>
            <person name="Civetta A."/>
            <person name="Clifton S.W."/>
            <person name="Comeron J.M."/>
            <person name="Costello J.C."/>
            <person name="Coyne J.A."/>
            <person name="Daub J."/>
            <person name="David R.G."/>
            <person name="Delcher A.L."/>
            <person name="Delehaunty K."/>
            <person name="Do C.B."/>
            <person name="Ebling H."/>
            <person name="Edwards K."/>
            <person name="Eickbush T."/>
            <person name="Evans J.D."/>
            <person name="Filipski A."/>
            <person name="Findeiss S."/>
            <person name="Freyhult E."/>
            <person name="Fulton L."/>
            <person name="Fulton R."/>
            <person name="Garcia A.C."/>
            <person name="Gardiner A."/>
            <person name="Garfield D.A."/>
            <person name="Garvin B.E."/>
            <person name="Gibson G."/>
            <person name="Gilbert D."/>
            <person name="Gnerre S."/>
            <person name="Godfrey J."/>
            <person name="Good R."/>
            <person name="Gotea V."/>
            <person name="Gravely B."/>
            <person name="Greenberg A.J."/>
            <person name="Griffiths-Jones S."/>
            <person name="Gross S."/>
            <person name="Guigo R."/>
            <person name="Gustafson E.A."/>
            <person name="Haerty W."/>
            <person name="Hahn M.W."/>
            <person name="Halligan D.L."/>
            <person name="Halpern A.L."/>
            <person name="Halter G.M."/>
            <person name="Han M.V."/>
            <person name="Heger A."/>
            <person name="Hillier L."/>
            <person name="Hinrichs A.S."/>
            <person name="Holmes I."/>
            <person name="Hoskins R.A."/>
            <person name="Hubisz M.J."/>
            <person name="Hultmark D."/>
            <person name="Huntley M.A."/>
            <person name="Jaffe D.B."/>
            <person name="Jagadeeshan S."/>
            <person name="Jeck W.R."/>
            <person name="Johnson J."/>
            <person name="Jones C.D."/>
            <person name="Jordan W.C."/>
            <person name="Karpen G.H."/>
            <person name="Kataoka E."/>
            <person name="Keightley P.D."/>
            <person name="Kheradpour P."/>
            <person name="Kirkness E.F."/>
            <person name="Koerich L.B."/>
            <person name="Kristiansen K."/>
            <person name="Kudrna D."/>
            <person name="Kulathinal R.J."/>
            <person name="Kumar S."/>
            <person name="Kwok R."/>
            <person name="Lander E."/>
            <person name="Langley C.H."/>
            <person name="Lapoint R."/>
            <person name="Lazzaro B.P."/>
            <person name="Lee S.J."/>
            <person name="Levesque L."/>
            <person name="Li R."/>
            <person name="Lin C.F."/>
            <person name="Lin M.F."/>
            <person name="Lindblad-Toh K."/>
            <person name="Llopart A."/>
            <person name="Long M."/>
            <person name="Low L."/>
            <person name="Lozovsky E."/>
            <person name="Lu J."/>
            <person name="Luo M."/>
            <person name="Machado C.A."/>
            <person name="Makalowski W."/>
            <person name="Marzo M."/>
            <person name="Matsuda M."/>
            <person name="Matzkin L."/>
            <person name="McAllister B."/>
            <person name="McBride C.S."/>
            <person name="McKernan B."/>
            <person name="McKernan K."/>
            <person name="Mendez-Lago M."/>
            <person name="Minx P."/>
            <person name="Mollenhauer M.U."/>
            <person name="Montooth K."/>
            <person name="Mount S.M."/>
            <person name="Mu X."/>
            <person name="Myers E."/>
            <person name="Negre B."/>
            <person name="Newfeld S."/>
            <person name="Nielsen R."/>
            <person name="Noor M.A."/>
            <person name="O'Grady P."/>
            <person name="Pachter L."/>
            <person name="Papaceit M."/>
            <person name="Parisi M.J."/>
            <person name="Parisi M."/>
            <person name="Parts L."/>
            <person name="Pedersen J.S."/>
            <person name="Pesole G."/>
            <person name="Phillippy A.M."/>
            <person name="Ponting C.P."/>
            <person name="Pop M."/>
            <person name="Porcelli D."/>
            <person name="Powell J.R."/>
            <person name="Prohaska S."/>
            <person name="Pruitt K."/>
            <person name="Puig M."/>
            <person name="Quesneville H."/>
            <person name="Ram K.R."/>
            <person name="Rand D."/>
            <person name="Rasmussen M.D."/>
            <person name="Reed L.K."/>
            <person name="Reenan R."/>
            <person name="Reily A."/>
            <person name="Remington K.A."/>
            <person name="Rieger T.T."/>
            <person name="Ritchie M.G."/>
            <person name="Robin C."/>
            <person name="Rogers Y.H."/>
            <person name="Rohde C."/>
            <person name="Rozas J."/>
            <person name="Rubenfield M.J."/>
            <person name="Ruiz A."/>
            <person name="Russo S."/>
            <person name="Salzberg S.L."/>
            <person name="Sanchez-Gracia A."/>
            <person name="Saranga D.J."/>
            <person name="Sato H."/>
            <person name="Schaeffer S.W."/>
            <person name="Schatz M.C."/>
            <person name="Schlenke T."/>
            <person name="Schwartz R."/>
            <person name="Segarra C."/>
            <person name="Singh R.S."/>
            <person name="Sirot L."/>
            <person name="Sirota M."/>
            <person name="Sisneros N.B."/>
            <person name="Smith C.D."/>
            <person name="Smith T.F."/>
            <person name="Spieth J."/>
            <person name="Stage D.E."/>
            <person name="Stark A."/>
            <person name="Stephan W."/>
            <person name="Strausberg R.L."/>
            <person name="Strempel S."/>
            <person name="Sturgill D."/>
            <person name="Sutton G."/>
            <person name="Sutton G.G."/>
            <person name="Tao W."/>
            <person name="Teichmann S."/>
            <person name="Tobari Y.N."/>
            <person name="Tomimura Y."/>
            <person name="Tsolas J.M."/>
            <person name="Valente V.L."/>
            <person name="Venter E."/>
            <person name="Venter J.C."/>
            <person name="Vicario S."/>
            <person name="Vieira F.G."/>
            <person name="Vilella A.J."/>
            <person name="Villasante A."/>
            <person name="Walenz B."/>
            <person name="Wang J."/>
            <person name="Wasserman M."/>
            <person name="Watts T."/>
            <person name="Wilson D."/>
            <person name="Wilson R.K."/>
            <person name="Wing R.A."/>
            <person name="Wolfner M.F."/>
            <person name="Wong A."/>
            <person name="Wong G.K."/>
            <person name="Wu C.I."/>
            <person name="Wu G."/>
            <person name="Yamamoto D."/>
            <person name="Yang H.P."/>
            <person name="Yang S.P."/>
            <person name="Yorke J.A."/>
            <person name="Yoshida K."/>
            <person name="Zdobnov E."/>
            <person name="Zhang P."/>
            <person name="Zhang Y."/>
            <person name="Zimin A.V."/>
            <person name="Baldwin J."/>
            <person name="Abdouelleil A."/>
            <person name="Abdulkadir J."/>
            <person name="Abebe A."/>
            <person name="Abera B."/>
            <person name="Abreu J."/>
            <person name="Acer S.C."/>
            <person name="Aftuck L."/>
            <person name="Alexander A."/>
            <person name="An P."/>
            <person name="Anderson E."/>
            <person name="Anderson S."/>
            <person name="Arachi H."/>
            <person name="Azer M."/>
            <person name="Bachantsang P."/>
            <person name="Barry A."/>
            <person name="Bayul T."/>
            <person name="Berlin A."/>
            <person name="Bessette D."/>
            <person name="Bloom T."/>
            <person name="Blye J."/>
            <person name="Boguslavskiy L."/>
            <person name="Bonnet C."/>
            <person name="Boukhgalter B."/>
            <person name="Bourzgui I."/>
            <person name="Brown A."/>
            <person name="Cahill P."/>
            <person name="Channer S."/>
            <person name="Cheshatsang Y."/>
            <person name="Chuda L."/>
            <person name="Citroen M."/>
            <person name="Collymore A."/>
            <person name="Cooke P."/>
            <person name="Costello M."/>
            <person name="D'Aco K."/>
            <person name="Daza R."/>
            <person name="De Haan G."/>
            <person name="DeGray S."/>
            <person name="DeMaso C."/>
            <person name="Dhargay N."/>
            <person name="Dooley K."/>
            <person name="Dooley E."/>
            <person name="Doricent M."/>
            <person name="Dorje P."/>
            <person name="Dorjee K."/>
            <person name="Dupes A."/>
            <person name="Elong R."/>
            <person name="Falk J."/>
            <person name="Farina A."/>
            <person name="Faro S."/>
            <person name="Ferguson D."/>
            <person name="Fisher S."/>
            <person name="Foley C.D."/>
            <person name="Franke A."/>
            <person name="Friedrich D."/>
            <person name="Gadbois L."/>
            <person name="Gearin G."/>
            <person name="Gearin C.R."/>
            <person name="Giannoukos G."/>
            <person name="Goode T."/>
            <person name="Graham J."/>
            <person name="Grandbois E."/>
            <person name="Grewal S."/>
            <person name="Gyaltsen K."/>
            <person name="Hafez N."/>
            <person name="Hagos B."/>
            <person name="Hall J."/>
            <person name="Henson C."/>
            <person name="Hollinger A."/>
            <person name="Honan T."/>
            <person name="Huard M.D."/>
            <person name="Hughes L."/>
            <person name="Hurhula B."/>
            <person name="Husby M.E."/>
            <person name="Kamat A."/>
            <person name="Kanga B."/>
            <person name="Kashin S."/>
            <person name="Khazanovich D."/>
            <person name="Kisner P."/>
            <person name="Lance K."/>
            <person name="Lara M."/>
            <person name="Lee W."/>
            <person name="Lennon N."/>
            <person name="Letendre F."/>
            <person name="LeVine R."/>
            <person name="Lipovsky A."/>
            <person name="Liu X."/>
            <person name="Liu J."/>
            <person name="Liu S."/>
            <person name="Lokyitsang T."/>
            <person name="Lokyitsang Y."/>
            <person name="Lubonja R."/>
            <person name="Lui A."/>
            <person name="MacDonald P."/>
            <person name="Magnisalis V."/>
            <person name="Maru K."/>
            <person name="Matthews C."/>
            <person name="McCusker W."/>
            <person name="McDonough S."/>
            <person name="Mehta T."/>
            <person name="Meldrim J."/>
            <person name="Meneus L."/>
            <person name="Mihai O."/>
            <person name="Mihalev A."/>
            <person name="Mihova T."/>
            <person name="Mittelman R."/>
            <person name="Mlenga V."/>
            <person name="Montmayeur A."/>
            <person name="Mulrain L."/>
            <person name="Navidi A."/>
            <person name="Naylor J."/>
            <person name="Negash T."/>
            <person name="Nguyen T."/>
            <person name="Nguyen N."/>
            <person name="Nicol R."/>
            <person name="Norbu C."/>
            <person name="Norbu N."/>
            <person name="Novod N."/>
            <person name="O'Neill B."/>
            <person name="Osman S."/>
            <person name="Markiewicz E."/>
            <person name="Oyono O.L."/>
            <person name="Patti C."/>
            <person name="Phunkhang P."/>
            <person name="Pierre F."/>
            <person name="Priest M."/>
            <person name="Raghuraman S."/>
            <person name="Rege F."/>
            <person name="Reyes R."/>
            <person name="Rise C."/>
            <person name="Rogov P."/>
            <person name="Ross K."/>
            <person name="Ryan E."/>
            <person name="Settipalli S."/>
            <person name="Shea T."/>
            <person name="Sherpa N."/>
            <person name="Shi L."/>
            <person name="Shih D."/>
            <person name="Sparrow T."/>
            <person name="Spaulding J."/>
            <person name="Stalker J."/>
            <person name="Stange-Thomann N."/>
            <person name="Stavropoulos S."/>
            <person name="Stone C."/>
            <person name="Strader C."/>
            <person name="Tesfaye S."/>
            <person name="Thomson T."/>
            <person name="Thoulutsang Y."/>
            <person name="Thoulutsang D."/>
            <person name="Topham K."/>
            <person name="Topping I."/>
            <person name="Tsamla T."/>
            <person name="Vassiliev H."/>
            <person name="Vo A."/>
            <person name="Wangchuk T."/>
            <person name="Wangdi T."/>
            <person name="Weiand M."/>
            <person name="Wilkinson J."/>
            <person name="Wilson A."/>
            <person name="Yadav S."/>
            <person name="Young G."/>
            <person name="Yu Q."/>
            <person name="Zembek L."/>
            <person name="Zhong D."/>
            <person name="Zimmer A."/>
            <person name="Zwirko Z."/>
            <person name="Jaffe D.B."/>
            <person name="Alvarez P."/>
            <person name="Brockman W."/>
            <person name="Butler J."/>
            <person name="Chin C."/>
            <person name="Gnerre S."/>
            <person name="Grabherr M."/>
            <person name="Kleber M."/>
            <person name="Mauceli E."/>
            <person name="MacCallum I."/>
        </authorList>
    </citation>
    <scope>NUCLEOTIDE SEQUENCE [LARGE SCALE GENOMIC DNA]</scope>
    <source>
        <strain evidence="3">Rob3c / Tucson 14021-0248.25</strain>
    </source>
</reference>
<dbReference type="OMA" id="HTKRGYI"/>
<evidence type="ECO:0000256" key="1">
    <source>
        <dbReference type="SAM" id="MobiDB-lite"/>
    </source>
</evidence>
<dbReference type="HOGENOM" id="CLU_173539_0_0_1"/>